<evidence type="ECO:0000313" key="2">
    <source>
        <dbReference type="EMBL" id="UOG75614.1"/>
    </source>
</evidence>
<evidence type="ECO:0008006" key="4">
    <source>
        <dbReference type="Google" id="ProtNLM"/>
    </source>
</evidence>
<keyword evidence="1" id="KW-0472">Membrane</keyword>
<accession>A0ABY4D325</accession>
<dbReference type="RefSeq" id="WP_243799864.1">
    <property type="nucleotide sequence ID" value="NZ_CP094669.1"/>
</dbReference>
<evidence type="ECO:0000256" key="1">
    <source>
        <dbReference type="SAM" id="Phobius"/>
    </source>
</evidence>
<protein>
    <recommendedName>
        <fullName evidence="4">DUF1682 domain-containing protein</fullName>
    </recommendedName>
</protein>
<dbReference type="Proteomes" id="UP000831113">
    <property type="component" value="Chromosome"/>
</dbReference>
<dbReference type="EMBL" id="CP094669">
    <property type="protein sequence ID" value="UOG75614.1"/>
    <property type="molecule type" value="Genomic_DNA"/>
</dbReference>
<organism evidence="2 3">
    <name type="scientific">Hymenobacter tibetensis</name>
    <dbReference type="NCBI Taxonomy" id="497967"/>
    <lineage>
        <taxon>Bacteria</taxon>
        <taxon>Pseudomonadati</taxon>
        <taxon>Bacteroidota</taxon>
        <taxon>Cytophagia</taxon>
        <taxon>Cytophagales</taxon>
        <taxon>Hymenobacteraceae</taxon>
        <taxon>Hymenobacter</taxon>
    </lineage>
</organism>
<evidence type="ECO:0000313" key="3">
    <source>
        <dbReference type="Proteomes" id="UP000831113"/>
    </source>
</evidence>
<keyword evidence="1" id="KW-1133">Transmembrane helix</keyword>
<sequence length="126" mass="14574">MNRSFWLLRGLKFALLGILFVAVIGFITMSLWNWLVPDLFNGPFITFPQTLGLLLLSRILFGGFNKSGRAGAWSRRRRMMREKMESRMASLSPEEQEKFRQKMHATCSAPAWMRRSAPEEPHKVSV</sequence>
<reference evidence="2 3" key="1">
    <citation type="submission" date="2022-03" db="EMBL/GenBank/DDBJ databases">
        <title>Hymenobactersp. isolated from the air.</title>
        <authorList>
            <person name="Won M."/>
            <person name="Kwon S.-W."/>
        </authorList>
    </citation>
    <scope>NUCLEOTIDE SEQUENCE [LARGE SCALE GENOMIC DNA]</scope>
    <source>
        <strain evidence="2 3">KACC 21982</strain>
    </source>
</reference>
<feature type="transmembrane region" description="Helical" evidence="1">
    <location>
        <begin position="12"/>
        <end position="32"/>
    </location>
</feature>
<name>A0ABY4D325_9BACT</name>
<gene>
    <name evidence="2" type="ORF">MTX78_03240</name>
</gene>
<proteinExistence type="predicted"/>
<keyword evidence="3" id="KW-1185">Reference proteome</keyword>
<feature type="transmembrane region" description="Helical" evidence="1">
    <location>
        <begin position="44"/>
        <end position="61"/>
    </location>
</feature>
<keyword evidence="1" id="KW-0812">Transmembrane</keyword>